<proteinExistence type="predicted"/>
<dbReference type="InterPro" id="IPR001387">
    <property type="entry name" value="Cro/C1-type_HTH"/>
</dbReference>
<dbReference type="PANTHER" id="PTHR46558:SF11">
    <property type="entry name" value="HTH-TYPE TRANSCRIPTIONAL REGULATOR XRE"/>
    <property type="match status" value="1"/>
</dbReference>
<evidence type="ECO:0000313" key="5">
    <source>
        <dbReference type="Proteomes" id="UP000003645"/>
    </source>
</evidence>
<keyword evidence="1 4" id="KW-0238">DNA-binding</keyword>
<dbReference type="OrthoDB" id="9812495at2"/>
<keyword evidence="5" id="KW-1185">Reference proteome</keyword>
<keyword evidence="2" id="KW-1133">Transmembrane helix</keyword>
<sequence>MRENQIKKLRQSQNLSQEMLAEKAQVSVRTIQRLEAGEEASVETLNLVAGALGVGIKDLYDVEKSSDYEEKIASADQKLQYQLGMRHNEYKNFKQLYDTCYIILMLLWGALFGLVPGGVARSVMGVLWVGGWMIMGSLQKYIVLKKVSPKLDAKYPMTANRLDKNEIHKKENDD</sequence>
<dbReference type="SMART" id="SM00530">
    <property type="entry name" value="HTH_XRE"/>
    <property type="match status" value="1"/>
</dbReference>
<keyword evidence="2" id="KW-0812">Transmembrane</keyword>
<evidence type="ECO:0000256" key="2">
    <source>
        <dbReference type="SAM" id="Phobius"/>
    </source>
</evidence>
<gene>
    <name evidence="4" type="ORF">LBLM1_01795</name>
</gene>
<evidence type="ECO:0000313" key="4">
    <source>
        <dbReference type="EMBL" id="AJT49952.1"/>
    </source>
</evidence>
<keyword evidence="2" id="KW-0472">Membrane</keyword>
<dbReference type="CDD" id="cd00093">
    <property type="entry name" value="HTH_XRE"/>
    <property type="match status" value="1"/>
</dbReference>
<dbReference type="Gene3D" id="1.10.260.40">
    <property type="entry name" value="lambda repressor-like DNA-binding domains"/>
    <property type="match status" value="1"/>
</dbReference>
<dbReference type="PANTHER" id="PTHR46558">
    <property type="entry name" value="TRACRIPTIONAL REGULATORY PROTEIN-RELATED-RELATED"/>
    <property type="match status" value="1"/>
</dbReference>
<organism evidence="4 5">
    <name type="scientific">Limosilactobacillus mucosae LM1</name>
    <dbReference type="NCBI Taxonomy" id="1130798"/>
    <lineage>
        <taxon>Bacteria</taxon>
        <taxon>Bacillati</taxon>
        <taxon>Bacillota</taxon>
        <taxon>Bacilli</taxon>
        <taxon>Lactobacillales</taxon>
        <taxon>Lactobacillaceae</taxon>
        <taxon>Limosilactobacillus</taxon>
    </lineage>
</organism>
<evidence type="ECO:0000256" key="1">
    <source>
        <dbReference type="ARBA" id="ARBA00023125"/>
    </source>
</evidence>
<dbReference type="EMBL" id="CP011013">
    <property type="protein sequence ID" value="AJT49952.1"/>
    <property type="molecule type" value="Genomic_DNA"/>
</dbReference>
<dbReference type="Pfam" id="PF01381">
    <property type="entry name" value="HTH_3"/>
    <property type="match status" value="1"/>
</dbReference>
<dbReference type="KEGG" id="lmu:LBLM1_01795"/>
<name>A0A0D4CIG9_LIMMU</name>
<feature type="transmembrane region" description="Helical" evidence="2">
    <location>
        <begin position="125"/>
        <end position="144"/>
    </location>
</feature>
<dbReference type="SUPFAM" id="SSF47413">
    <property type="entry name" value="lambda repressor-like DNA-binding domains"/>
    <property type="match status" value="1"/>
</dbReference>
<accession>A0A0D4CIG9</accession>
<dbReference type="AlphaFoldDB" id="A0A0D4CIG9"/>
<dbReference type="PROSITE" id="PS50943">
    <property type="entry name" value="HTH_CROC1"/>
    <property type="match status" value="1"/>
</dbReference>
<feature type="transmembrane region" description="Helical" evidence="2">
    <location>
        <begin position="96"/>
        <end position="119"/>
    </location>
</feature>
<evidence type="ECO:0000259" key="3">
    <source>
        <dbReference type="PROSITE" id="PS50943"/>
    </source>
</evidence>
<dbReference type="RefSeq" id="WP_006500188.1">
    <property type="nucleotide sequence ID" value="NZ_CP011013.1"/>
</dbReference>
<protein>
    <submittedName>
        <fullName evidence="4">DNA-binding protein</fullName>
    </submittedName>
</protein>
<dbReference type="Proteomes" id="UP000003645">
    <property type="component" value="Chromosome"/>
</dbReference>
<dbReference type="HOGENOM" id="CLU_105392_0_0_9"/>
<feature type="domain" description="HTH cro/C1-type" evidence="3">
    <location>
        <begin position="6"/>
        <end position="59"/>
    </location>
</feature>
<reference evidence="4 5" key="1">
    <citation type="journal article" date="2012" name="J. Bacteriol.">
        <title>Genome sequence of Lactobacillus mucosae LM1, isolated from piglet feces.</title>
        <authorList>
            <person name="Lee J.H."/>
            <person name="Valeriano V.D."/>
            <person name="Shin Y.R."/>
            <person name="Chae J.P."/>
            <person name="Kim G.B."/>
            <person name="Ham J.S."/>
            <person name="Chun J."/>
            <person name="Kang D.K."/>
        </authorList>
    </citation>
    <scope>NUCLEOTIDE SEQUENCE [LARGE SCALE GENOMIC DNA]</scope>
    <source>
        <strain evidence="4 5">LM1</strain>
    </source>
</reference>
<dbReference type="GO" id="GO:0003677">
    <property type="term" value="F:DNA binding"/>
    <property type="evidence" value="ECO:0007669"/>
    <property type="project" value="UniProtKB-KW"/>
</dbReference>
<dbReference type="InterPro" id="IPR010982">
    <property type="entry name" value="Lambda_DNA-bd_dom_sf"/>
</dbReference>
<dbReference type="STRING" id="1130798.LBLM1_01795"/>